<dbReference type="PROSITE" id="PS51194">
    <property type="entry name" value="HELICASE_CTER"/>
    <property type="match status" value="1"/>
</dbReference>
<dbReference type="InterPro" id="IPR001650">
    <property type="entry name" value="Helicase_C-like"/>
</dbReference>
<dbReference type="InterPro" id="IPR027417">
    <property type="entry name" value="P-loop_NTPase"/>
</dbReference>
<dbReference type="SMART" id="SM00490">
    <property type="entry name" value="HELICc"/>
    <property type="match status" value="1"/>
</dbReference>
<feature type="compositionally biased region" description="Acidic residues" evidence="1">
    <location>
        <begin position="322"/>
        <end position="343"/>
    </location>
</feature>
<feature type="region of interest" description="Disordered" evidence="1">
    <location>
        <begin position="290"/>
        <end position="354"/>
    </location>
</feature>
<dbReference type="AlphaFoldDB" id="A0A7S2Q419"/>
<organism evidence="3">
    <name type="scientific">Zooxanthella nutricula</name>
    <dbReference type="NCBI Taxonomy" id="1333877"/>
    <lineage>
        <taxon>Eukaryota</taxon>
        <taxon>Sar</taxon>
        <taxon>Alveolata</taxon>
        <taxon>Dinophyceae</taxon>
        <taxon>Peridiniales</taxon>
        <taxon>Peridiniales incertae sedis</taxon>
        <taxon>Zooxanthella</taxon>
    </lineage>
</organism>
<evidence type="ECO:0000313" key="3">
    <source>
        <dbReference type="EMBL" id="CAD9631938.1"/>
    </source>
</evidence>
<feature type="compositionally biased region" description="Basic and acidic residues" evidence="1">
    <location>
        <begin position="344"/>
        <end position="354"/>
    </location>
</feature>
<dbReference type="Gene3D" id="3.40.50.300">
    <property type="entry name" value="P-loop containing nucleotide triphosphate hydrolases"/>
    <property type="match status" value="1"/>
</dbReference>
<reference evidence="3" key="1">
    <citation type="submission" date="2021-01" db="EMBL/GenBank/DDBJ databases">
        <authorList>
            <person name="Corre E."/>
            <person name="Pelletier E."/>
            <person name="Niang G."/>
            <person name="Scheremetjew M."/>
            <person name="Finn R."/>
            <person name="Kale V."/>
            <person name="Holt S."/>
            <person name="Cochrane G."/>
            <person name="Meng A."/>
            <person name="Brown T."/>
            <person name="Cohen L."/>
        </authorList>
    </citation>
    <scope>NUCLEOTIDE SEQUENCE</scope>
    <source>
        <strain evidence="3">RCC3387</strain>
    </source>
</reference>
<evidence type="ECO:0000259" key="2">
    <source>
        <dbReference type="PROSITE" id="PS51194"/>
    </source>
</evidence>
<dbReference type="Pfam" id="PF00271">
    <property type="entry name" value="Helicase_C"/>
    <property type="match status" value="1"/>
</dbReference>
<sequence length="354" mass="39968">MKYVVLDEVDLLLQAHKETRKKILQCLRHARHIQVTQIARFTQTVLVASTLPANGYNDAFPVLREFNKGMMFLPAPKLAHRAHPMIAQTWQYIPGENDKETFAEKLRLLVQYLQETVGIEYHDDRRLKEKVMVFCQNAKRAAQVAKALAAKERLAGIGLIVEEGMEDAERRLRLEMFRDGRVQLLVTTSHLERGLNIPDIRHVVQFDFADTAQSHLHRIGRASRGGRRGYALNLYDDSLACGRRVLAEAIREQGGKPLDALFSANMRGFGRKLKSTIRYREWLDVSGLPVPKHLRSGDEDDEYTPLLASADEGAARRRGEEAPSDNEGVDSDGEVASEGSGEDVLERDSAPEFR</sequence>
<accession>A0A7S2Q419</accession>
<protein>
    <recommendedName>
        <fullName evidence="2">Helicase C-terminal domain-containing protein</fullName>
    </recommendedName>
</protein>
<name>A0A7S2Q419_9DINO</name>
<evidence type="ECO:0000256" key="1">
    <source>
        <dbReference type="SAM" id="MobiDB-lite"/>
    </source>
</evidence>
<proteinExistence type="predicted"/>
<dbReference type="PANTHER" id="PTHR47958">
    <property type="entry name" value="ATP-DEPENDENT RNA HELICASE DBP3"/>
    <property type="match status" value="1"/>
</dbReference>
<feature type="domain" description="Helicase C-terminal" evidence="2">
    <location>
        <begin position="105"/>
        <end position="266"/>
    </location>
</feature>
<gene>
    <name evidence="3" type="ORF">BRAN1462_LOCUS50528</name>
</gene>
<dbReference type="EMBL" id="HBGW01079538">
    <property type="protein sequence ID" value="CAD9631938.1"/>
    <property type="molecule type" value="Transcribed_RNA"/>
</dbReference>
<dbReference type="SUPFAM" id="SSF52540">
    <property type="entry name" value="P-loop containing nucleoside triphosphate hydrolases"/>
    <property type="match status" value="1"/>
</dbReference>